<evidence type="ECO:0000256" key="11">
    <source>
        <dbReference type="ARBA" id="ARBA00023049"/>
    </source>
</evidence>
<evidence type="ECO:0000256" key="12">
    <source>
        <dbReference type="ARBA" id="ARBA00023157"/>
    </source>
</evidence>
<evidence type="ECO:0000313" key="18">
    <source>
        <dbReference type="EMBL" id="JAB98486.1"/>
    </source>
</evidence>
<dbReference type="InterPro" id="IPR003146">
    <property type="entry name" value="M14A_act_pep"/>
</dbReference>
<comment type="similarity">
    <text evidence="3 15">Belongs to the peptidase M14 family.</text>
</comment>
<evidence type="ECO:0000256" key="3">
    <source>
        <dbReference type="ARBA" id="ARBA00005988"/>
    </source>
</evidence>
<dbReference type="Gene3D" id="3.30.70.340">
    <property type="entry name" value="Metallocarboxypeptidase-like"/>
    <property type="match status" value="1"/>
</dbReference>
<accession>W8BYZ3</accession>
<reference evidence="18" key="1">
    <citation type="submission" date="2013-07" db="EMBL/GenBank/DDBJ databases">
        <authorList>
            <person name="Geib S."/>
        </authorList>
    </citation>
    <scope>NUCLEOTIDE SEQUENCE</scope>
</reference>
<name>W8BYZ3_CERCA</name>
<dbReference type="PANTHER" id="PTHR11705:SF60">
    <property type="entry name" value="FI16720P1"/>
    <property type="match status" value="1"/>
</dbReference>
<dbReference type="GO" id="GO:0006508">
    <property type="term" value="P:proteolysis"/>
    <property type="evidence" value="ECO:0007669"/>
    <property type="project" value="UniProtKB-KW"/>
</dbReference>
<organism evidence="18">
    <name type="scientific">Ceratitis capitata</name>
    <name type="common">Mediterranean fruit fly</name>
    <name type="synonym">Tephritis capitata</name>
    <dbReference type="NCBI Taxonomy" id="7213"/>
    <lineage>
        <taxon>Eukaryota</taxon>
        <taxon>Metazoa</taxon>
        <taxon>Ecdysozoa</taxon>
        <taxon>Arthropoda</taxon>
        <taxon>Hexapoda</taxon>
        <taxon>Insecta</taxon>
        <taxon>Pterygota</taxon>
        <taxon>Neoptera</taxon>
        <taxon>Endopterygota</taxon>
        <taxon>Diptera</taxon>
        <taxon>Brachycera</taxon>
        <taxon>Muscomorpha</taxon>
        <taxon>Tephritoidea</taxon>
        <taxon>Tephritidae</taxon>
        <taxon>Ceratitis</taxon>
        <taxon>Ceratitis</taxon>
    </lineage>
</organism>
<dbReference type="GO" id="GO:0004181">
    <property type="term" value="F:metallocarboxypeptidase activity"/>
    <property type="evidence" value="ECO:0007669"/>
    <property type="project" value="InterPro"/>
</dbReference>
<dbReference type="GO" id="GO:0008270">
    <property type="term" value="F:zinc ion binding"/>
    <property type="evidence" value="ECO:0007669"/>
    <property type="project" value="InterPro"/>
</dbReference>
<evidence type="ECO:0000256" key="13">
    <source>
        <dbReference type="ARBA" id="ARBA00057299"/>
    </source>
</evidence>
<comment type="function">
    <text evidence="13">Involved in the digestion of the blood meal.</text>
</comment>
<dbReference type="PROSITE" id="PS00133">
    <property type="entry name" value="CARBOXYPEPT_ZN_2"/>
    <property type="match status" value="1"/>
</dbReference>
<dbReference type="InterPro" id="IPR057247">
    <property type="entry name" value="CARBOXYPEPT_ZN_2"/>
</dbReference>
<dbReference type="CDD" id="cd03860">
    <property type="entry name" value="M14_CP_A-B_like"/>
    <property type="match status" value="1"/>
</dbReference>
<keyword evidence="4" id="KW-0964">Secreted</keyword>
<dbReference type="EMBL" id="GAMC01008069">
    <property type="protein sequence ID" value="JAB98486.1"/>
    <property type="molecule type" value="mRNA"/>
</dbReference>
<keyword evidence="8 16" id="KW-0732">Signal</keyword>
<evidence type="ECO:0000256" key="5">
    <source>
        <dbReference type="ARBA" id="ARBA00022645"/>
    </source>
</evidence>
<feature type="chain" id="PRO_5004906852" description="Zinc carboxypeptidase A 1" evidence="16">
    <location>
        <begin position="30"/>
        <end position="446"/>
    </location>
</feature>
<evidence type="ECO:0000256" key="4">
    <source>
        <dbReference type="ARBA" id="ARBA00022525"/>
    </source>
</evidence>
<evidence type="ECO:0000256" key="7">
    <source>
        <dbReference type="ARBA" id="ARBA00022723"/>
    </source>
</evidence>
<dbReference type="GO" id="GO:0005615">
    <property type="term" value="C:extracellular space"/>
    <property type="evidence" value="ECO:0007669"/>
    <property type="project" value="TreeGrafter"/>
</dbReference>
<dbReference type="AlphaFoldDB" id="W8BYZ3"/>
<sequence>MSPKATLCSVDIFLLVLLAINAIHSVASSEESKNSINTPPDIARYDNYRVYHVELGTAQHVDLFQELEEKSDSCTFYGHARHPQQKLTIMVAAHKVADFADLLRTYNVTHEVLSYNFQEIIDRNLQEVRPKDIEPKAMDWKHYFQLDTIYAWMELLAQQNPQDITLLNMGESAQGLPIKGVQLRRNKNETATTIFIESGIHAREWIAPATANYIINMLLTTNEPEIVKYANEYNWIVFPVMNPDGYTYTFNGDRMWRKNRELFGICRGVDLNRNYPFHWNTTGTSGDPCRYDYAGPAAGSEVETKRLIQFLRDNVAINNTIKTFISLHSYSQMIMFPYGHTAVRVDNYNDLTEIGRKASEKIKQLTGRIYKSGSIYETIYPSSGGSKDWAHGVLGIPITYSFELRGPPDSKELFILPAEEIEPTAQEAFAAILTIVEESNLRGYYN</sequence>
<dbReference type="SUPFAM" id="SSF54897">
    <property type="entry name" value="Protease propeptides/inhibitors"/>
    <property type="match status" value="1"/>
</dbReference>
<reference evidence="18" key="2">
    <citation type="journal article" date="2014" name="BMC Genomics">
        <title>A genomic perspective to assessing quality of mass-reared SIT flies used in Mediterranean fruit fly (Ceratitis capitata) eradication in California.</title>
        <authorList>
            <person name="Calla B."/>
            <person name="Hall B."/>
            <person name="Hou S."/>
            <person name="Geib S.M."/>
        </authorList>
    </citation>
    <scope>NUCLEOTIDE SEQUENCE</scope>
</reference>
<dbReference type="PRINTS" id="PR00765">
    <property type="entry name" value="CRBOXYPTASEA"/>
</dbReference>
<keyword evidence="12" id="KW-1015">Disulfide bond</keyword>
<dbReference type="Pfam" id="PF00246">
    <property type="entry name" value="Peptidase_M14"/>
    <property type="match status" value="1"/>
</dbReference>
<evidence type="ECO:0000256" key="10">
    <source>
        <dbReference type="ARBA" id="ARBA00022833"/>
    </source>
</evidence>
<evidence type="ECO:0000256" key="6">
    <source>
        <dbReference type="ARBA" id="ARBA00022670"/>
    </source>
</evidence>
<dbReference type="PROSITE" id="PS52035">
    <property type="entry name" value="PEPTIDASE_M14"/>
    <property type="match status" value="1"/>
</dbReference>
<feature type="domain" description="Peptidase M14" evidence="17">
    <location>
        <begin position="142"/>
        <end position="439"/>
    </location>
</feature>
<keyword evidence="6" id="KW-0645">Protease</keyword>
<comment type="cofactor">
    <cofactor evidence="1">
        <name>Zn(2+)</name>
        <dbReference type="ChEBI" id="CHEBI:29105"/>
    </cofactor>
</comment>
<keyword evidence="10" id="KW-0862">Zinc</keyword>
<dbReference type="SUPFAM" id="SSF53187">
    <property type="entry name" value="Zn-dependent exopeptidases"/>
    <property type="match status" value="1"/>
</dbReference>
<dbReference type="InterPro" id="IPR000834">
    <property type="entry name" value="Peptidase_M14"/>
</dbReference>
<dbReference type="MEROPS" id="M14.A07"/>
<evidence type="ECO:0000256" key="16">
    <source>
        <dbReference type="SAM" id="SignalP"/>
    </source>
</evidence>
<evidence type="ECO:0000256" key="1">
    <source>
        <dbReference type="ARBA" id="ARBA00001947"/>
    </source>
</evidence>
<dbReference type="FunFam" id="3.30.70.340:FF:000002">
    <property type="entry name" value="Carboxypeptidase A"/>
    <property type="match status" value="1"/>
</dbReference>
<comment type="subcellular location">
    <subcellularLocation>
        <location evidence="2">Secreted</location>
    </subcellularLocation>
</comment>
<feature type="active site" description="Proton donor/acceptor" evidence="15">
    <location>
        <position position="403"/>
    </location>
</feature>
<dbReference type="InterPro" id="IPR036990">
    <property type="entry name" value="M14A-like_propep"/>
</dbReference>
<gene>
    <name evidence="18" type="primary">CBPA1</name>
</gene>
<proteinExistence type="evidence at transcript level"/>
<evidence type="ECO:0000256" key="8">
    <source>
        <dbReference type="ARBA" id="ARBA00022729"/>
    </source>
</evidence>
<evidence type="ECO:0000256" key="15">
    <source>
        <dbReference type="PROSITE-ProRule" id="PRU01379"/>
    </source>
</evidence>
<keyword evidence="9" id="KW-0378">Hydrolase</keyword>
<dbReference type="OrthoDB" id="3626597at2759"/>
<evidence type="ECO:0000259" key="17">
    <source>
        <dbReference type="PROSITE" id="PS52035"/>
    </source>
</evidence>
<evidence type="ECO:0000256" key="2">
    <source>
        <dbReference type="ARBA" id="ARBA00004613"/>
    </source>
</evidence>
<keyword evidence="11" id="KW-0482">Metalloprotease</keyword>
<protein>
    <recommendedName>
        <fullName evidence="14">Zinc carboxypeptidase A 1</fullName>
    </recommendedName>
</protein>
<dbReference type="Gene3D" id="3.40.630.10">
    <property type="entry name" value="Zn peptidases"/>
    <property type="match status" value="1"/>
</dbReference>
<feature type="signal peptide" evidence="16">
    <location>
        <begin position="1"/>
        <end position="29"/>
    </location>
</feature>
<keyword evidence="5 18" id="KW-0121">Carboxypeptidase</keyword>
<evidence type="ECO:0000256" key="14">
    <source>
        <dbReference type="ARBA" id="ARBA00069039"/>
    </source>
</evidence>
<dbReference type="SMART" id="SM00631">
    <property type="entry name" value="Zn_pept"/>
    <property type="match status" value="1"/>
</dbReference>
<keyword evidence="7" id="KW-0479">Metal-binding</keyword>
<evidence type="ECO:0000256" key="9">
    <source>
        <dbReference type="ARBA" id="ARBA00022801"/>
    </source>
</evidence>
<dbReference type="Pfam" id="PF02244">
    <property type="entry name" value="Propep_M14"/>
    <property type="match status" value="1"/>
</dbReference>
<dbReference type="PANTHER" id="PTHR11705">
    <property type="entry name" value="PROTEASE FAMILY M14 CARBOXYPEPTIDASE A,B"/>
    <property type="match status" value="1"/>
</dbReference>
<dbReference type="FunFam" id="3.40.630.10:FF:000040">
    <property type="entry name" value="zinc carboxypeptidase"/>
    <property type="match status" value="1"/>
</dbReference>